<dbReference type="Proteomes" id="UP000323337">
    <property type="component" value="Unassembled WGS sequence"/>
</dbReference>
<name>A0A5D0MGF1_FLESI</name>
<evidence type="ECO:0000256" key="3">
    <source>
        <dbReference type="SAM" id="Phobius"/>
    </source>
</evidence>
<feature type="non-terminal residue" evidence="5">
    <location>
        <position position="119"/>
    </location>
</feature>
<proteinExistence type="predicted"/>
<evidence type="ECO:0000259" key="4">
    <source>
        <dbReference type="PROSITE" id="PS51085"/>
    </source>
</evidence>
<evidence type="ECO:0000256" key="1">
    <source>
        <dbReference type="ARBA" id="ARBA00022630"/>
    </source>
</evidence>
<dbReference type="PANTHER" id="PTHR43644:SF1">
    <property type="entry name" value="NAD(P)H-FLAVIN REDUCTASE"/>
    <property type="match status" value="1"/>
</dbReference>
<dbReference type="InterPro" id="IPR036010">
    <property type="entry name" value="2Fe-2S_ferredoxin-like_sf"/>
</dbReference>
<dbReference type="InterPro" id="IPR012675">
    <property type="entry name" value="Beta-grasp_dom_sf"/>
</dbReference>
<evidence type="ECO:0000256" key="2">
    <source>
        <dbReference type="ARBA" id="ARBA00022827"/>
    </source>
</evidence>
<reference evidence="5 6" key="1">
    <citation type="submission" date="2019-08" db="EMBL/GenBank/DDBJ databases">
        <title>Genomic characterization of a novel candidate phylum (ARYD3) from a high temperature, high salinity tertiary oil reservoir in north central Oklahoma, USA.</title>
        <authorList>
            <person name="Youssef N.H."/>
            <person name="Yadav A."/>
            <person name="Elshahed M.S."/>
        </authorList>
    </citation>
    <scope>NUCLEOTIDE SEQUENCE [LARGE SCALE GENOMIC DNA]</scope>
    <source>
        <strain evidence="5">ARYD1</strain>
    </source>
</reference>
<gene>
    <name evidence="5" type="ORF">FXF49_09845</name>
</gene>
<dbReference type="SUPFAM" id="SSF54292">
    <property type="entry name" value="2Fe-2S ferredoxin-like"/>
    <property type="match status" value="1"/>
</dbReference>
<sequence>MTEILLGIVFFVAIILLLVGMIIQAKRRLVPSGVFDVVINDEDDEPLKVAASDKLLFALADNDIYVPSACGGGGTCGQCKVKVDEGGGEILPTEKSHINIREAKEGYRLSCQLSVKNDL</sequence>
<keyword evidence="3" id="KW-0472">Membrane</keyword>
<evidence type="ECO:0000313" key="5">
    <source>
        <dbReference type="EMBL" id="TYB32757.1"/>
    </source>
</evidence>
<keyword evidence="3" id="KW-0812">Transmembrane</keyword>
<keyword evidence="2" id="KW-0274">FAD</keyword>
<accession>A0A5D0MGF1</accession>
<evidence type="ECO:0000313" key="6">
    <source>
        <dbReference type="Proteomes" id="UP000323337"/>
    </source>
</evidence>
<dbReference type="GO" id="GO:0051536">
    <property type="term" value="F:iron-sulfur cluster binding"/>
    <property type="evidence" value="ECO:0007669"/>
    <property type="project" value="InterPro"/>
</dbReference>
<dbReference type="EMBL" id="VSIV01000272">
    <property type="protein sequence ID" value="TYB32757.1"/>
    <property type="molecule type" value="Genomic_DNA"/>
</dbReference>
<dbReference type="PROSITE" id="PS51085">
    <property type="entry name" value="2FE2S_FER_2"/>
    <property type="match status" value="1"/>
</dbReference>
<keyword evidence="1" id="KW-0285">Flavoprotein</keyword>
<dbReference type="PANTHER" id="PTHR43644">
    <property type="entry name" value="NA(+)-TRANSLOCATING NADH-QUINONE REDUCTASE SUBUNIT"/>
    <property type="match status" value="1"/>
</dbReference>
<dbReference type="InterPro" id="IPR001041">
    <property type="entry name" value="2Fe-2S_ferredoxin-type"/>
</dbReference>
<feature type="domain" description="2Fe-2S ferredoxin-type" evidence="4">
    <location>
        <begin position="35"/>
        <end position="119"/>
    </location>
</feature>
<keyword evidence="3" id="KW-1133">Transmembrane helix</keyword>
<protein>
    <submittedName>
        <fullName evidence="5">2Fe-2S iron-sulfur cluster binding domain-containing protein</fullName>
    </submittedName>
</protein>
<comment type="caution">
    <text evidence="5">The sequence shown here is derived from an EMBL/GenBank/DDBJ whole genome shotgun (WGS) entry which is preliminary data.</text>
</comment>
<dbReference type="RefSeq" id="WP_303701722.1">
    <property type="nucleotide sequence ID" value="NZ_VSIV01000272.1"/>
</dbReference>
<feature type="transmembrane region" description="Helical" evidence="3">
    <location>
        <begin position="6"/>
        <end position="23"/>
    </location>
</feature>
<dbReference type="Pfam" id="PF00111">
    <property type="entry name" value="Fer2"/>
    <property type="match status" value="1"/>
</dbReference>
<organism evidence="5 6">
    <name type="scientific">Flexistipes sinusarabici</name>
    <dbReference type="NCBI Taxonomy" id="2352"/>
    <lineage>
        <taxon>Bacteria</taxon>
        <taxon>Pseudomonadati</taxon>
        <taxon>Deferribacterota</taxon>
        <taxon>Deferribacteres</taxon>
        <taxon>Deferribacterales</taxon>
        <taxon>Flexistipitaceae</taxon>
        <taxon>Flexistipes</taxon>
    </lineage>
</organism>
<dbReference type="Gene3D" id="3.10.20.30">
    <property type="match status" value="1"/>
</dbReference>
<dbReference type="AlphaFoldDB" id="A0A5D0MGF1"/>